<dbReference type="AlphaFoldDB" id="A0A1H3SYK1"/>
<evidence type="ECO:0000256" key="2">
    <source>
        <dbReference type="SAM" id="Phobius"/>
    </source>
</evidence>
<keyword evidence="4" id="KW-1185">Reference proteome</keyword>
<keyword evidence="2" id="KW-1133">Transmembrane helix</keyword>
<feature type="region of interest" description="Disordered" evidence="1">
    <location>
        <begin position="318"/>
        <end position="344"/>
    </location>
</feature>
<evidence type="ECO:0000256" key="1">
    <source>
        <dbReference type="SAM" id="MobiDB-lite"/>
    </source>
</evidence>
<feature type="transmembrane region" description="Helical" evidence="2">
    <location>
        <begin position="294"/>
        <end position="314"/>
    </location>
</feature>
<proteinExistence type="predicted"/>
<protein>
    <submittedName>
        <fullName evidence="3">Uncharacterized protein</fullName>
    </submittedName>
</protein>
<feature type="region of interest" description="Disordered" evidence="1">
    <location>
        <begin position="220"/>
        <end position="287"/>
    </location>
</feature>
<evidence type="ECO:0000313" key="4">
    <source>
        <dbReference type="Proteomes" id="UP000199515"/>
    </source>
</evidence>
<accession>A0A1H3SYK1</accession>
<gene>
    <name evidence="3" type="ORF">SAMN05421504_11652</name>
</gene>
<feature type="compositionally biased region" description="Low complexity" evidence="1">
    <location>
        <begin position="260"/>
        <end position="276"/>
    </location>
</feature>
<dbReference type="Proteomes" id="UP000199515">
    <property type="component" value="Unassembled WGS sequence"/>
</dbReference>
<dbReference type="OrthoDB" id="3663113at2"/>
<evidence type="ECO:0000313" key="3">
    <source>
        <dbReference type="EMBL" id="SDZ42767.1"/>
    </source>
</evidence>
<dbReference type="EMBL" id="FNON01000016">
    <property type="protein sequence ID" value="SDZ42767.1"/>
    <property type="molecule type" value="Genomic_DNA"/>
</dbReference>
<sequence>MRLVRLAPQPSRVAEDIRAALASLGRGSTVVGGIALAGIKPFGDERVVDAFVVLPRGILMVIGVDLPDPALKLEAPLEGAWQADGWPLVGAENEVNPATRALAMAKAVAVQLAEAHPDVPTLSTVIAVGPYVEAVDQPAADLAGRTRVLHPTPTSMHAATVSLADSPRAMSVGQARSVLKTVAANTPRLPDEMLLGEGFAEHADEPTVVHVNPLIALSPTVPAAHPGKQRVSVASAPPPAPPARQEARPRTVAPPPVRPAAPVAPAAPVPQSVSSPVSPPVPPPVKRRPSLVRWLPIGAIGMLAVLLIAAILVASGGGETPPPPQASPSPTKSVAPPSSSRPIESLQFTPQDAAADQKCASHAFGDVQASLGRTSCTAVKRGSFAANIDGRQAAATVGIIEFPDAQQATDFKAVADTPGGGGILDLATETGKWTGEAPKFDGAAYASSLDGTSVRLVQVAWLPGPSKPDDPALQRAAKAALDLPINV</sequence>
<reference evidence="3 4" key="1">
    <citation type="submission" date="2016-10" db="EMBL/GenBank/DDBJ databases">
        <authorList>
            <person name="de Groot N.N."/>
        </authorList>
    </citation>
    <scope>NUCLEOTIDE SEQUENCE [LARGE SCALE GENOMIC DNA]</scope>
    <source>
        <strain evidence="3 4">CPCC 202699</strain>
    </source>
</reference>
<dbReference type="RefSeq" id="WP_091299954.1">
    <property type="nucleotide sequence ID" value="NZ_FNON01000016.1"/>
</dbReference>
<name>A0A1H3SYK1_9PSEU</name>
<keyword evidence="2" id="KW-0472">Membrane</keyword>
<organism evidence="3 4">
    <name type="scientific">Amycolatopsis xylanica</name>
    <dbReference type="NCBI Taxonomy" id="589385"/>
    <lineage>
        <taxon>Bacteria</taxon>
        <taxon>Bacillati</taxon>
        <taxon>Actinomycetota</taxon>
        <taxon>Actinomycetes</taxon>
        <taxon>Pseudonocardiales</taxon>
        <taxon>Pseudonocardiaceae</taxon>
        <taxon>Amycolatopsis</taxon>
    </lineage>
</organism>
<dbReference type="STRING" id="589385.SAMN05421504_11652"/>
<keyword evidence="2" id="KW-0812">Transmembrane</keyword>